<dbReference type="PANTHER" id="PTHR15615:SF108">
    <property type="entry name" value="PROTEIN CNPPD1"/>
    <property type="match status" value="1"/>
</dbReference>
<dbReference type="STRING" id="37001.A0A1A9X5S3"/>
<dbReference type="Gene3D" id="1.10.472.10">
    <property type="entry name" value="Cyclin-like"/>
    <property type="match status" value="1"/>
</dbReference>
<reference evidence="5" key="1">
    <citation type="submission" date="2014-03" db="EMBL/GenBank/DDBJ databases">
        <authorList>
            <person name="Aksoy S."/>
            <person name="Warren W."/>
            <person name="Wilson R.K."/>
        </authorList>
    </citation>
    <scope>NUCLEOTIDE SEQUENCE [LARGE SCALE GENOMIC DNA]</scope>
    <source>
        <strain evidence="5">IAEA</strain>
    </source>
</reference>
<dbReference type="GO" id="GO:0000307">
    <property type="term" value="C:cyclin-dependent protein kinase holoenzyme complex"/>
    <property type="evidence" value="ECO:0007669"/>
    <property type="project" value="TreeGrafter"/>
</dbReference>
<dbReference type="Pfam" id="PF08613">
    <property type="entry name" value="Cyclin"/>
    <property type="match status" value="1"/>
</dbReference>
<name>A0A1A9X5S3_9MUSC</name>
<reference evidence="4" key="2">
    <citation type="submission" date="2020-05" db="UniProtKB">
        <authorList>
            <consortium name="EnsemblMetazoa"/>
        </authorList>
    </citation>
    <scope>IDENTIFICATION</scope>
    <source>
        <strain evidence="4">IAEA</strain>
    </source>
</reference>
<proteinExistence type="inferred from homology"/>
<evidence type="ECO:0000256" key="1">
    <source>
        <dbReference type="ARBA" id="ARBA00038508"/>
    </source>
</evidence>
<dbReference type="InterPro" id="IPR013922">
    <property type="entry name" value="Cyclin_PHO80-like"/>
</dbReference>
<sequence length="439" mass="50787">MQECVVKAAKTTPKKKVMEHDEFMKRVRKSLYFGYDLYDENALEISKPLAEYASELFSDSHRGHSLNRLSYVDASNVQATPAALIMALIYLDRLNASDSNYVRRITPHELFIVSMMISTKFYVGHDEEIYLSDWADDGNMSENHLKQLELEFLCAIDWNIYISNEQFFDKLTNVEKTLARREGLRRGWLTYSELVQMLPSFTLAKFLLNNMTIMAVSYAASVMTIAGAFFLASQIPGTSLHRKSNVFNDDTINDSMLKNTEMGNSNGKLMNSSASLVDTMDHQNNHTINQLNFHPANEFTTLGQQRYGDLMQEKHHEIVTESRLPLPQQILLIELHMNQRCAKYGTGQQEQQDHWFAQKEEYSDYCQYLTNHQPSVIDSAHQQLLKRNDDKTNFDAHKFHTFNSNRNNSTAVSLLWHFFANTIQQGTLMRLPLLWLKFM</sequence>
<dbReference type="CDD" id="cd20557">
    <property type="entry name" value="CYCLIN_ScPCL1-like"/>
    <property type="match status" value="1"/>
</dbReference>
<dbReference type="AlphaFoldDB" id="A0A1A9X5S3"/>
<dbReference type="PANTHER" id="PTHR15615">
    <property type="match status" value="1"/>
</dbReference>
<keyword evidence="3" id="KW-0812">Transmembrane</keyword>
<keyword evidence="3" id="KW-0472">Membrane</keyword>
<evidence type="ECO:0000313" key="5">
    <source>
        <dbReference type="Proteomes" id="UP000091820"/>
    </source>
</evidence>
<dbReference type="GO" id="GO:0016538">
    <property type="term" value="F:cyclin-dependent protein serine/threonine kinase regulator activity"/>
    <property type="evidence" value="ECO:0007669"/>
    <property type="project" value="TreeGrafter"/>
</dbReference>
<feature type="transmembrane region" description="Helical" evidence="3">
    <location>
        <begin position="213"/>
        <end position="233"/>
    </location>
</feature>
<accession>A0A1A9X5S3</accession>
<dbReference type="Proteomes" id="UP000091820">
    <property type="component" value="Unassembled WGS sequence"/>
</dbReference>
<dbReference type="InterPro" id="IPR036915">
    <property type="entry name" value="Cyclin-like_sf"/>
</dbReference>
<evidence type="ECO:0000313" key="4">
    <source>
        <dbReference type="EnsemblMetazoa" id="GBRI045569-PA"/>
    </source>
</evidence>
<evidence type="ECO:0000256" key="3">
    <source>
        <dbReference type="SAM" id="Phobius"/>
    </source>
</evidence>
<dbReference type="VEuPathDB" id="VectorBase:GBRI045569"/>
<protein>
    <recommendedName>
        <fullName evidence="2">Protein CNPPD1</fullName>
    </recommendedName>
</protein>
<dbReference type="SUPFAM" id="SSF47954">
    <property type="entry name" value="Cyclin-like"/>
    <property type="match status" value="1"/>
</dbReference>
<comment type="similarity">
    <text evidence="1">Belongs to the CNPPD1 family.</text>
</comment>
<organism evidence="4 5">
    <name type="scientific">Glossina brevipalpis</name>
    <dbReference type="NCBI Taxonomy" id="37001"/>
    <lineage>
        <taxon>Eukaryota</taxon>
        <taxon>Metazoa</taxon>
        <taxon>Ecdysozoa</taxon>
        <taxon>Arthropoda</taxon>
        <taxon>Hexapoda</taxon>
        <taxon>Insecta</taxon>
        <taxon>Pterygota</taxon>
        <taxon>Neoptera</taxon>
        <taxon>Endopterygota</taxon>
        <taxon>Diptera</taxon>
        <taxon>Brachycera</taxon>
        <taxon>Muscomorpha</taxon>
        <taxon>Hippoboscoidea</taxon>
        <taxon>Glossinidae</taxon>
        <taxon>Glossina</taxon>
    </lineage>
</organism>
<dbReference type="GO" id="GO:0019901">
    <property type="term" value="F:protein kinase binding"/>
    <property type="evidence" value="ECO:0007669"/>
    <property type="project" value="InterPro"/>
</dbReference>
<evidence type="ECO:0000256" key="2">
    <source>
        <dbReference type="ARBA" id="ARBA00040808"/>
    </source>
</evidence>
<dbReference type="EnsemblMetazoa" id="GBRI045569-RA">
    <property type="protein sequence ID" value="GBRI045569-PA"/>
    <property type="gene ID" value="GBRI045569"/>
</dbReference>
<keyword evidence="3" id="KW-1133">Transmembrane helix</keyword>
<keyword evidence="5" id="KW-1185">Reference proteome</keyword>
<dbReference type="GO" id="GO:0005634">
    <property type="term" value="C:nucleus"/>
    <property type="evidence" value="ECO:0007669"/>
    <property type="project" value="TreeGrafter"/>
</dbReference>